<dbReference type="EMBL" id="JAJNBZ010000073">
    <property type="protein sequence ID" value="MCE5173717.1"/>
    <property type="molecule type" value="Genomic_DNA"/>
</dbReference>
<keyword evidence="2" id="KW-1185">Reference proteome</keyword>
<dbReference type="Proteomes" id="UP001199916">
    <property type="component" value="Unassembled WGS sequence"/>
</dbReference>
<evidence type="ECO:0000313" key="1">
    <source>
        <dbReference type="EMBL" id="MCE5173717.1"/>
    </source>
</evidence>
<reference evidence="1 2" key="1">
    <citation type="submission" date="2021-11" db="EMBL/GenBank/DDBJ databases">
        <title>Draft genome sequence of Paenibacillus profundus YoMME, a new Gram-positive bacteria with exoelectrogenic properties.</title>
        <authorList>
            <person name="Hubenova Y."/>
            <person name="Hubenova E."/>
            <person name="Manasiev Y."/>
            <person name="Peykov S."/>
            <person name="Mitov M."/>
        </authorList>
    </citation>
    <scope>NUCLEOTIDE SEQUENCE [LARGE SCALE GENOMIC DNA]</scope>
    <source>
        <strain evidence="1 2">YoMME</strain>
    </source>
</reference>
<gene>
    <name evidence="1" type="ORF">LQV63_31315</name>
</gene>
<comment type="caution">
    <text evidence="1">The sequence shown here is derived from an EMBL/GenBank/DDBJ whole genome shotgun (WGS) entry which is preliminary data.</text>
</comment>
<protein>
    <recommendedName>
        <fullName evidence="3">Transposase</fullName>
    </recommendedName>
</protein>
<dbReference type="RefSeq" id="WP_233699611.1">
    <property type="nucleotide sequence ID" value="NZ_JAJNBZ010000073.1"/>
</dbReference>
<accession>A0ABS8YQ61</accession>
<proteinExistence type="predicted"/>
<name>A0ABS8YQ61_9BACL</name>
<evidence type="ECO:0008006" key="3">
    <source>
        <dbReference type="Google" id="ProtNLM"/>
    </source>
</evidence>
<organism evidence="1 2">
    <name type="scientific">Paenibacillus profundus</name>
    <dbReference type="NCBI Taxonomy" id="1173085"/>
    <lineage>
        <taxon>Bacteria</taxon>
        <taxon>Bacillati</taxon>
        <taxon>Bacillota</taxon>
        <taxon>Bacilli</taxon>
        <taxon>Bacillales</taxon>
        <taxon>Paenibacillaceae</taxon>
        <taxon>Paenibacillus</taxon>
    </lineage>
</organism>
<sequence>MSRGLAGAKIEIPKSAEQFYKSVLDKGLKFNKGTGNAFGKVNPANIPNMSKKEILDGLPKGWTHTENNGFVHVKDANGTIRMRIDPPDKVTKYDHVHLYDVNKNPLDIYGNVVSPKSPDAHIPYKK</sequence>
<evidence type="ECO:0000313" key="2">
    <source>
        <dbReference type="Proteomes" id="UP001199916"/>
    </source>
</evidence>